<evidence type="ECO:0000259" key="1">
    <source>
        <dbReference type="Pfam" id="PF05430"/>
    </source>
</evidence>
<name>A0A1T4NN80_9BACT</name>
<dbReference type="NCBIfam" id="NF033855">
    <property type="entry name" value="tRNA_MNMC2"/>
    <property type="match status" value="1"/>
</dbReference>
<feature type="domain" description="MnmC-like methyltransferase" evidence="1">
    <location>
        <begin position="136"/>
        <end position="217"/>
    </location>
</feature>
<dbReference type="GO" id="GO:0016645">
    <property type="term" value="F:oxidoreductase activity, acting on the CH-NH group of donors"/>
    <property type="evidence" value="ECO:0007669"/>
    <property type="project" value="InterPro"/>
</dbReference>
<accession>A0A1T4NN80</accession>
<keyword evidence="3" id="KW-1185">Reference proteome</keyword>
<dbReference type="Pfam" id="PF05430">
    <property type="entry name" value="Methyltransf_30"/>
    <property type="match status" value="1"/>
</dbReference>
<organism evidence="2 3">
    <name type="scientific">Sediminibacterium ginsengisoli</name>
    <dbReference type="NCBI Taxonomy" id="413434"/>
    <lineage>
        <taxon>Bacteria</taxon>
        <taxon>Pseudomonadati</taxon>
        <taxon>Bacteroidota</taxon>
        <taxon>Chitinophagia</taxon>
        <taxon>Chitinophagales</taxon>
        <taxon>Chitinophagaceae</taxon>
        <taxon>Sediminibacterium</taxon>
    </lineage>
</organism>
<dbReference type="InterPro" id="IPR047785">
    <property type="entry name" value="tRNA_MNMC2"/>
</dbReference>
<dbReference type="PANTHER" id="PTHR39963">
    <property type="entry name" value="SLL0983 PROTEIN"/>
    <property type="match status" value="1"/>
</dbReference>
<dbReference type="GO" id="GO:0032259">
    <property type="term" value="P:methylation"/>
    <property type="evidence" value="ECO:0007669"/>
    <property type="project" value="UniProtKB-KW"/>
</dbReference>
<evidence type="ECO:0000313" key="2">
    <source>
        <dbReference type="EMBL" id="SJZ80741.1"/>
    </source>
</evidence>
<gene>
    <name evidence="2" type="ORF">SAMN04488132_104331</name>
</gene>
<reference evidence="2 3" key="1">
    <citation type="submission" date="2017-02" db="EMBL/GenBank/DDBJ databases">
        <authorList>
            <person name="Peterson S.W."/>
        </authorList>
    </citation>
    <scope>NUCLEOTIDE SEQUENCE [LARGE SCALE GENOMIC DNA]</scope>
    <source>
        <strain evidence="2 3">DSM 22335</strain>
    </source>
</reference>
<dbReference type="InterPro" id="IPR029063">
    <property type="entry name" value="SAM-dependent_MTases_sf"/>
</dbReference>
<dbReference type="AlphaFoldDB" id="A0A1T4NN80"/>
<dbReference type="OrthoDB" id="9786494at2"/>
<dbReference type="GO" id="GO:0004808">
    <property type="term" value="F:tRNA (5-methylaminomethyl-2-thiouridylate)(34)-methyltransferase activity"/>
    <property type="evidence" value="ECO:0007669"/>
    <property type="project" value="InterPro"/>
</dbReference>
<dbReference type="PANTHER" id="PTHR39963:SF1">
    <property type="entry name" value="MNMC-LIKE METHYLTRANSFERASE DOMAIN-CONTAINING PROTEIN"/>
    <property type="match status" value="1"/>
</dbReference>
<dbReference type="EMBL" id="FUWH01000004">
    <property type="protein sequence ID" value="SJZ80741.1"/>
    <property type="molecule type" value="Genomic_DNA"/>
</dbReference>
<protein>
    <submittedName>
        <fullName evidence="2">tRNA U34 5-methylaminomethyl-2-thiouridine-forming methyltransferase MnmC</fullName>
    </submittedName>
</protein>
<keyword evidence="2" id="KW-0489">Methyltransferase</keyword>
<dbReference type="InterPro" id="IPR008471">
    <property type="entry name" value="MnmC-like_methylTransf"/>
</dbReference>
<proteinExistence type="predicted"/>
<dbReference type="Gene3D" id="3.40.50.150">
    <property type="entry name" value="Vaccinia Virus protein VP39"/>
    <property type="match status" value="1"/>
</dbReference>
<sequence>MQRELLITADGSHTIAVPELQATYHSRHGAIAESMHVFIGAGLYQLPSVQPLRILEIGFGTGLNALLTLRHAQDRQQEISYHSLEPFPLTDAEVQQLNHGESTAMQQEYEAIHRAAFDQPVIIHPFFTLHKHKISLETFDTTAQFHCIYFDAFAPETQPELWTKAIFEKLHRMMFPGGLLLTYCSKSIVRKAMQEAGWLVKKIPGPHGKREMVRAYAS</sequence>
<dbReference type="Proteomes" id="UP000190888">
    <property type="component" value="Unassembled WGS sequence"/>
</dbReference>
<evidence type="ECO:0000313" key="3">
    <source>
        <dbReference type="Proteomes" id="UP000190888"/>
    </source>
</evidence>
<dbReference type="STRING" id="413434.SAMN04488132_104331"/>
<keyword evidence="2" id="KW-0808">Transferase</keyword>
<dbReference type="RefSeq" id="WP_078831292.1">
    <property type="nucleotide sequence ID" value="NZ_FUWH01000004.1"/>
</dbReference>
<dbReference type="SUPFAM" id="SSF53335">
    <property type="entry name" value="S-adenosyl-L-methionine-dependent methyltransferases"/>
    <property type="match status" value="1"/>
</dbReference>